<dbReference type="PANTHER" id="PTHR46401">
    <property type="entry name" value="GLYCOSYLTRANSFERASE WBBK-RELATED"/>
    <property type="match status" value="1"/>
</dbReference>
<dbReference type="Pfam" id="PF00534">
    <property type="entry name" value="Glycos_transf_1"/>
    <property type="match status" value="1"/>
</dbReference>
<sequence>LKGALIQYVRDNKLEEWVEFKGFVKTDELFQFYQEADAFILPSLFEGWGAVLNEAMGFGLPIITSEGVMANEELVRDGINGYIFKDSDHLLSILNKMISMSGEKRAEMGESSMKIITLWHPEKLSSCLYQFLVDLKKQRLIKSGSYAPMEVFSL</sequence>
<dbReference type="EMBL" id="SMLW01000439">
    <property type="protein sequence ID" value="MTI24648.1"/>
    <property type="molecule type" value="Genomic_DNA"/>
</dbReference>
<feature type="non-terminal residue" evidence="3">
    <location>
        <position position="1"/>
    </location>
</feature>
<evidence type="ECO:0000313" key="4">
    <source>
        <dbReference type="Proteomes" id="UP000798808"/>
    </source>
</evidence>
<gene>
    <name evidence="3" type="ORF">E1163_06800</name>
</gene>
<dbReference type="SUPFAM" id="SSF53756">
    <property type="entry name" value="UDP-Glycosyltransferase/glycogen phosphorylase"/>
    <property type="match status" value="1"/>
</dbReference>
<evidence type="ECO:0000256" key="1">
    <source>
        <dbReference type="ARBA" id="ARBA00022679"/>
    </source>
</evidence>
<dbReference type="Gene3D" id="3.40.50.2000">
    <property type="entry name" value="Glycogen Phosphorylase B"/>
    <property type="match status" value="1"/>
</dbReference>
<dbReference type="RefSeq" id="WP_155170689.1">
    <property type="nucleotide sequence ID" value="NZ_SMLW01000439.1"/>
</dbReference>
<keyword evidence="1" id="KW-0808">Transferase</keyword>
<feature type="domain" description="Glycosyl transferase family 1" evidence="2">
    <location>
        <begin position="10"/>
        <end position="111"/>
    </location>
</feature>
<dbReference type="PANTHER" id="PTHR46401:SF2">
    <property type="entry name" value="GLYCOSYLTRANSFERASE WBBK-RELATED"/>
    <property type="match status" value="1"/>
</dbReference>
<protein>
    <submittedName>
        <fullName evidence="3">Glycosyltransferase</fullName>
    </submittedName>
</protein>
<dbReference type="Proteomes" id="UP000798808">
    <property type="component" value="Unassembled WGS sequence"/>
</dbReference>
<evidence type="ECO:0000259" key="2">
    <source>
        <dbReference type="Pfam" id="PF00534"/>
    </source>
</evidence>
<accession>A0ABW9RMR3</accession>
<keyword evidence="4" id="KW-1185">Reference proteome</keyword>
<comment type="caution">
    <text evidence="3">The sequence shown here is derived from an EMBL/GenBank/DDBJ whole genome shotgun (WGS) entry which is preliminary data.</text>
</comment>
<reference evidence="3 4" key="1">
    <citation type="submission" date="2019-02" db="EMBL/GenBank/DDBJ databases">
        <authorList>
            <person name="Goldberg S.R."/>
            <person name="Haltli B.A."/>
            <person name="Correa H."/>
            <person name="Russell K.G."/>
        </authorList>
    </citation>
    <scope>NUCLEOTIDE SEQUENCE [LARGE SCALE GENOMIC DNA]</scope>
    <source>
        <strain evidence="3 4">JCM 16186</strain>
    </source>
</reference>
<proteinExistence type="predicted"/>
<dbReference type="InterPro" id="IPR001296">
    <property type="entry name" value="Glyco_trans_1"/>
</dbReference>
<name>A0ABW9RMR3_9BACT</name>
<evidence type="ECO:0000313" key="3">
    <source>
        <dbReference type="EMBL" id="MTI24648.1"/>
    </source>
</evidence>
<organism evidence="3 4">
    <name type="scientific">Fulvivirga kasyanovii</name>
    <dbReference type="NCBI Taxonomy" id="396812"/>
    <lineage>
        <taxon>Bacteria</taxon>
        <taxon>Pseudomonadati</taxon>
        <taxon>Bacteroidota</taxon>
        <taxon>Cytophagia</taxon>
        <taxon>Cytophagales</taxon>
        <taxon>Fulvivirgaceae</taxon>
        <taxon>Fulvivirga</taxon>
    </lineage>
</organism>